<sequence length="429" mass="47629">MHKINKLARRHFGVFYEMSNFESLYQSSVLAGEELFKKYFKPAPGFETIVTHTGHRPTDLPDMGNPIIPPITPSTTFEQLAPATGKYDYSRSGNYSRHVLENCLAAIEGTDQALTFASGLAALGAVIQILSSGDHVVAFDDLYGGTGRFFRKISSKHGLIFDFVDMRDVKLFEAALTPRTKMVFLETPSNPLMRLVDIAEISKRAHNFDKNITVVVDNTFITPYYQRPLELGADVSLNSLTKYINGHSDVVMGSVAVKKGLPDLVSELRFIQFAAGAIPSVFDCYLCLRGVRTLSIRMQAHMRSALILAILLENHPKVEAVLHPGLRSHPQHELAVKQMCGFSGMIAIYLKCSAQKAEQFVKDTKIFALAESLGGYESLIEIPSLMTHASVPPEMRAKLNIADNMLRLSVGIEDCRDLAWDLYQALENL</sequence>
<dbReference type="GO" id="GO:0019346">
    <property type="term" value="P:transsulfuration"/>
    <property type="evidence" value="ECO:0007669"/>
    <property type="project" value="InterPro"/>
</dbReference>
<organism evidence="12">
    <name type="scientific">Schistocephalus solidus</name>
    <name type="common">Tapeworm</name>
    <dbReference type="NCBI Taxonomy" id="70667"/>
    <lineage>
        <taxon>Eukaryota</taxon>
        <taxon>Metazoa</taxon>
        <taxon>Spiralia</taxon>
        <taxon>Lophotrochozoa</taxon>
        <taxon>Platyhelminthes</taxon>
        <taxon>Cestoda</taxon>
        <taxon>Eucestoda</taxon>
        <taxon>Diphyllobothriidea</taxon>
        <taxon>Diphyllobothriidae</taxon>
        <taxon>Schistocephalus</taxon>
    </lineage>
</organism>
<comment type="cofactor">
    <cofactor evidence="1 9">
        <name>pyridoxal 5'-phosphate</name>
        <dbReference type="ChEBI" id="CHEBI:597326"/>
    </cofactor>
</comment>
<keyword evidence="5 8" id="KW-0663">Pyridoxal phosphate</keyword>
<evidence type="ECO:0000313" key="12">
    <source>
        <dbReference type="WBParaSite" id="SSLN_0001308801-mRNA-1"/>
    </source>
</evidence>
<name>A0A183T810_SCHSO</name>
<dbReference type="FunFam" id="3.90.1150.10:FF:000008">
    <property type="entry name" value="Cystathionine gamma-synthase"/>
    <property type="match status" value="1"/>
</dbReference>
<evidence type="ECO:0000256" key="8">
    <source>
        <dbReference type="PIRSR" id="PIRSR001434-2"/>
    </source>
</evidence>
<evidence type="ECO:0000256" key="9">
    <source>
        <dbReference type="RuleBase" id="RU362118"/>
    </source>
</evidence>
<evidence type="ECO:0000256" key="7">
    <source>
        <dbReference type="ARBA" id="ARBA00029853"/>
    </source>
</evidence>
<gene>
    <name evidence="10" type="ORF">SSLN_LOCUS12608</name>
</gene>
<evidence type="ECO:0000256" key="4">
    <source>
        <dbReference type="ARBA" id="ARBA00012085"/>
    </source>
</evidence>
<evidence type="ECO:0000313" key="10">
    <source>
        <dbReference type="EMBL" id="VDL98993.1"/>
    </source>
</evidence>
<dbReference type="GO" id="GO:0005737">
    <property type="term" value="C:cytoplasm"/>
    <property type="evidence" value="ECO:0007669"/>
    <property type="project" value="TreeGrafter"/>
</dbReference>
<dbReference type="PROSITE" id="PS00868">
    <property type="entry name" value="CYS_MET_METAB_PP"/>
    <property type="match status" value="1"/>
</dbReference>
<evidence type="ECO:0000256" key="3">
    <source>
        <dbReference type="ARBA" id="ARBA00009077"/>
    </source>
</evidence>
<dbReference type="SUPFAM" id="SSF53383">
    <property type="entry name" value="PLP-dependent transferases"/>
    <property type="match status" value="1"/>
</dbReference>
<dbReference type="InterPro" id="IPR015421">
    <property type="entry name" value="PyrdxlP-dep_Trfase_major"/>
</dbReference>
<dbReference type="AlphaFoldDB" id="A0A183T810"/>
<dbReference type="InterPro" id="IPR054542">
    <property type="entry name" value="Cys_met_metab_PP"/>
</dbReference>
<keyword evidence="6" id="KW-0028">Amino-acid biosynthesis</keyword>
<protein>
    <recommendedName>
        <fullName evidence="4">cystathionine gamma-lyase</fullName>
        <ecNumber evidence="4">4.4.1.1</ecNumber>
    </recommendedName>
    <alternativeName>
        <fullName evidence="7">Gamma-cystathionase</fullName>
    </alternativeName>
</protein>
<dbReference type="Gene3D" id="3.90.1150.10">
    <property type="entry name" value="Aspartate Aminotransferase, domain 1"/>
    <property type="match status" value="1"/>
</dbReference>
<dbReference type="UniPathway" id="UPA00136">
    <property type="reaction ID" value="UER00202"/>
</dbReference>
<dbReference type="InterPro" id="IPR015424">
    <property type="entry name" value="PyrdxlP-dep_Trfase"/>
</dbReference>
<comment type="pathway">
    <text evidence="2">Amino-acid biosynthesis; L-cysteine biosynthesis; L-cysteine from L-homocysteine and L-serine: step 2/2.</text>
</comment>
<dbReference type="STRING" id="70667.A0A183T810"/>
<reference evidence="10 11" key="2">
    <citation type="submission" date="2018-11" db="EMBL/GenBank/DDBJ databases">
        <authorList>
            <consortium name="Pathogen Informatics"/>
        </authorList>
    </citation>
    <scope>NUCLEOTIDE SEQUENCE [LARGE SCALE GENOMIC DNA]</scope>
    <source>
        <strain evidence="10 11">NST_G2</strain>
    </source>
</reference>
<dbReference type="Proteomes" id="UP000275846">
    <property type="component" value="Unassembled WGS sequence"/>
</dbReference>
<dbReference type="PANTHER" id="PTHR11808">
    <property type="entry name" value="TRANS-SULFURATION ENZYME FAMILY MEMBER"/>
    <property type="match status" value="1"/>
</dbReference>
<proteinExistence type="inferred from homology"/>
<dbReference type="CDD" id="cd00614">
    <property type="entry name" value="CGS_like"/>
    <property type="match status" value="1"/>
</dbReference>
<keyword evidence="6" id="KW-0198">Cysteine biosynthesis</keyword>
<evidence type="ECO:0000313" key="11">
    <source>
        <dbReference type="Proteomes" id="UP000275846"/>
    </source>
</evidence>
<dbReference type="EMBL" id="UYSU01037395">
    <property type="protein sequence ID" value="VDL98993.1"/>
    <property type="molecule type" value="Genomic_DNA"/>
</dbReference>
<evidence type="ECO:0000256" key="6">
    <source>
        <dbReference type="ARBA" id="ARBA00023192"/>
    </source>
</evidence>
<evidence type="ECO:0000256" key="5">
    <source>
        <dbReference type="ARBA" id="ARBA00022898"/>
    </source>
</evidence>
<dbReference type="Pfam" id="PF01053">
    <property type="entry name" value="Cys_Met_Meta_PP"/>
    <property type="match status" value="1"/>
</dbReference>
<evidence type="ECO:0000256" key="2">
    <source>
        <dbReference type="ARBA" id="ARBA00005038"/>
    </source>
</evidence>
<dbReference type="InterPro" id="IPR015422">
    <property type="entry name" value="PyrdxlP-dep_Trfase_small"/>
</dbReference>
<dbReference type="GO" id="GO:0004123">
    <property type="term" value="F:cystathionine gamma-lyase activity"/>
    <property type="evidence" value="ECO:0007669"/>
    <property type="project" value="TreeGrafter"/>
</dbReference>
<dbReference type="FunFam" id="3.40.640.10:FF:000009">
    <property type="entry name" value="Cystathionine gamma-synthase homolog"/>
    <property type="match status" value="1"/>
</dbReference>
<dbReference type="PANTHER" id="PTHR11808:SF15">
    <property type="entry name" value="CYSTATHIONINE GAMMA-LYASE"/>
    <property type="match status" value="1"/>
</dbReference>
<dbReference type="GO" id="GO:0030170">
    <property type="term" value="F:pyridoxal phosphate binding"/>
    <property type="evidence" value="ECO:0007669"/>
    <property type="project" value="InterPro"/>
</dbReference>
<dbReference type="GO" id="GO:0019343">
    <property type="term" value="P:cysteine biosynthetic process via cystathionine"/>
    <property type="evidence" value="ECO:0007669"/>
    <property type="project" value="TreeGrafter"/>
</dbReference>
<evidence type="ECO:0000256" key="1">
    <source>
        <dbReference type="ARBA" id="ARBA00001933"/>
    </source>
</evidence>
<dbReference type="Gene3D" id="3.40.640.10">
    <property type="entry name" value="Type I PLP-dependent aspartate aminotransferase-like (Major domain)"/>
    <property type="match status" value="1"/>
</dbReference>
<dbReference type="WBParaSite" id="SSLN_0001308801-mRNA-1">
    <property type="protein sequence ID" value="SSLN_0001308801-mRNA-1"/>
    <property type="gene ID" value="SSLN_0001308801"/>
</dbReference>
<dbReference type="OrthoDB" id="3512640at2759"/>
<dbReference type="InterPro" id="IPR000277">
    <property type="entry name" value="Cys/Met-Metab_PyrdxlP-dep_enz"/>
</dbReference>
<keyword evidence="11" id="KW-1185">Reference proteome</keyword>
<dbReference type="PIRSF" id="PIRSF001434">
    <property type="entry name" value="CGS"/>
    <property type="match status" value="1"/>
</dbReference>
<reference evidence="12" key="1">
    <citation type="submission" date="2016-06" db="UniProtKB">
        <authorList>
            <consortium name="WormBaseParasite"/>
        </authorList>
    </citation>
    <scope>IDENTIFICATION</scope>
</reference>
<feature type="modified residue" description="N6-(pyridoxal phosphate)lysine" evidence="8">
    <location>
        <position position="242"/>
    </location>
</feature>
<comment type="similarity">
    <text evidence="3 9">Belongs to the trans-sulfuration enzymes family.</text>
</comment>
<dbReference type="EC" id="4.4.1.1" evidence="4"/>
<accession>A0A183T810</accession>